<dbReference type="Pfam" id="PF02518">
    <property type="entry name" value="HATPase_c"/>
    <property type="match status" value="1"/>
</dbReference>
<dbReference type="SMART" id="SM00388">
    <property type="entry name" value="HisKA"/>
    <property type="match status" value="1"/>
</dbReference>
<evidence type="ECO:0000256" key="2">
    <source>
        <dbReference type="ARBA" id="ARBA00012438"/>
    </source>
</evidence>
<dbReference type="PANTHER" id="PTHR43065">
    <property type="entry name" value="SENSOR HISTIDINE KINASE"/>
    <property type="match status" value="1"/>
</dbReference>
<dbReference type="InterPro" id="IPR036097">
    <property type="entry name" value="HisK_dim/P_sf"/>
</dbReference>
<evidence type="ECO:0000313" key="8">
    <source>
        <dbReference type="Proteomes" id="UP000610558"/>
    </source>
</evidence>
<organism evidence="7 8">
    <name type="scientific">Spongiibacter pelagi</name>
    <dbReference type="NCBI Taxonomy" id="2760804"/>
    <lineage>
        <taxon>Bacteria</taxon>
        <taxon>Pseudomonadati</taxon>
        <taxon>Pseudomonadota</taxon>
        <taxon>Gammaproteobacteria</taxon>
        <taxon>Cellvibrionales</taxon>
        <taxon>Spongiibacteraceae</taxon>
        <taxon>Spongiibacter</taxon>
    </lineage>
</organism>
<dbReference type="InterPro" id="IPR003594">
    <property type="entry name" value="HATPase_dom"/>
</dbReference>
<evidence type="ECO:0000259" key="6">
    <source>
        <dbReference type="PROSITE" id="PS50109"/>
    </source>
</evidence>
<dbReference type="EMBL" id="JACXLD010000001">
    <property type="protein sequence ID" value="MBD2857864.1"/>
    <property type="molecule type" value="Genomic_DNA"/>
</dbReference>
<dbReference type="RefSeq" id="WP_190762102.1">
    <property type="nucleotide sequence ID" value="NZ_JACXLD010000001.1"/>
</dbReference>
<evidence type="ECO:0000313" key="7">
    <source>
        <dbReference type="EMBL" id="MBD2857864.1"/>
    </source>
</evidence>
<dbReference type="SMART" id="SM00387">
    <property type="entry name" value="HATPase_c"/>
    <property type="match status" value="1"/>
</dbReference>
<dbReference type="PANTHER" id="PTHR43065:SF50">
    <property type="entry name" value="HISTIDINE KINASE"/>
    <property type="match status" value="1"/>
</dbReference>
<comment type="caution">
    <text evidence="7">The sequence shown here is derived from an EMBL/GenBank/DDBJ whole genome shotgun (WGS) entry which is preliminary data.</text>
</comment>
<dbReference type="AlphaFoldDB" id="A0A927BYF5"/>
<comment type="catalytic activity">
    <reaction evidence="1">
        <text>ATP + protein L-histidine = ADP + protein N-phospho-L-histidine.</text>
        <dbReference type="EC" id="2.7.13.3"/>
    </reaction>
</comment>
<dbReference type="SUPFAM" id="SSF47384">
    <property type="entry name" value="Homodimeric domain of signal transducing histidine kinase"/>
    <property type="match status" value="1"/>
</dbReference>
<dbReference type="SUPFAM" id="SSF55874">
    <property type="entry name" value="ATPase domain of HSP90 chaperone/DNA topoisomerase II/histidine kinase"/>
    <property type="match status" value="1"/>
</dbReference>
<feature type="domain" description="Histidine kinase" evidence="6">
    <location>
        <begin position="367"/>
        <end position="583"/>
    </location>
</feature>
<keyword evidence="5" id="KW-0472">Membrane</keyword>
<name>A0A927BYF5_9GAMM</name>
<gene>
    <name evidence="7" type="ORF">IB286_02510</name>
</gene>
<dbReference type="InterPro" id="IPR004358">
    <property type="entry name" value="Sig_transdc_His_kin-like_C"/>
</dbReference>
<evidence type="ECO:0000256" key="4">
    <source>
        <dbReference type="SAM" id="MobiDB-lite"/>
    </source>
</evidence>
<evidence type="ECO:0000256" key="3">
    <source>
        <dbReference type="ARBA" id="ARBA00022553"/>
    </source>
</evidence>
<keyword evidence="5" id="KW-1133">Transmembrane helix</keyword>
<protein>
    <recommendedName>
        <fullName evidence="2">histidine kinase</fullName>
        <ecNumber evidence="2">2.7.13.3</ecNumber>
    </recommendedName>
</protein>
<feature type="region of interest" description="Disordered" evidence="4">
    <location>
        <begin position="1"/>
        <end position="23"/>
    </location>
</feature>
<dbReference type="Pfam" id="PF00512">
    <property type="entry name" value="HisKA"/>
    <property type="match status" value="1"/>
</dbReference>
<dbReference type="Gene3D" id="3.30.565.10">
    <property type="entry name" value="Histidine kinase-like ATPase, C-terminal domain"/>
    <property type="match status" value="1"/>
</dbReference>
<dbReference type="InterPro" id="IPR005467">
    <property type="entry name" value="His_kinase_dom"/>
</dbReference>
<dbReference type="PROSITE" id="PS50109">
    <property type="entry name" value="HIS_KIN"/>
    <property type="match status" value="1"/>
</dbReference>
<dbReference type="Gene3D" id="1.10.287.130">
    <property type="match status" value="1"/>
</dbReference>
<proteinExistence type="predicted"/>
<keyword evidence="8" id="KW-1185">Reference proteome</keyword>
<dbReference type="Proteomes" id="UP000610558">
    <property type="component" value="Unassembled WGS sequence"/>
</dbReference>
<dbReference type="EC" id="2.7.13.3" evidence="2"/>
<dbReference type="InterPro" id="IPR003661">
    <property type="entry name" value="HisK_dim/P_dom"/>
</dbReference>
<evidence type="ECO:0000256" key="1">
    <source>
        <dbReference type="ARBA" id="ARBA00000085"/>
    </source>
</evidence>
<feature type="transmembrane region" description="Helical" evidence="5">
    <location>
        <begin position="288"/>
        <end position="306"/>
    </location>
</feature>
<reference evidence="7" key="1">
    <citation type="submission" date="2020-09" db="EMBL/GenBank/DDBJ databases">
        <authorList>
            <person name="Yoon J.-W."/>
        </authorList>
    </citation>
    <scope>NUCLEOTIDE SEQUENCE</scope>
    <source>
        <strain evidence="7">KMU-158</strain>
    </source>
</reference>
<accession>A0A927BYF5</accession>
<dbReference type="PRINTS" id="PR00344">
    <property type="entry name" value="BCTRLSENSOR"/>
</dbReference>
<dbReference type="InterPro" id="IPR036890">
    <property type="entry name" value="HATPase_C_sf"/>
</dbReference>
<keyword evidence="3" id="KW-0597">Phosphoprotein</keyword>
<sequence length="602" mass="66523">MQAIIDDLDAQPPVADANESSPSSGWLPLIQRSLAIIAVIASLSVMAFLLWTTLRNTVETGLHIVRLEQLDRVTEADANLQRRLDQSRLDLEDGVSDLDAARDSFATAQRALSQGRAGLSGIDPQIDSALKEFNLSANQRLLALDGYRDSLDQLSLLFGSVRSQGLDLLGIPFVAQSKNFSRDIVSMLDVASSYSIRQQDSYAAEELDRLFVKLSIALAKINDDDLRVTLARFLDTVEALRFSRESLQKSRTELVQLDQLAKLTAVDRAYQDHFHQLQEVASRHRQTLAVFAVALLIAFGLIAFRLRSSFSTLDVLNDELKNANVHLEEIVERRTQDLQQALKDIRTQQAQLIQSEKMASLGQMVAGVAHEINTPLGYANSNVEIVRDSLQGLEEQLDADTRGEFDMLLADAQYGLEQISELVLSLKDFSRVDRSQTELFDVNDGLDTSLKICHNQLKDRVSIEREYAELPKISCAPSQLNQVFLNLINNASQAIDGAGTITIKTELENERVLIRVRDTGCGMDEETRAHIFEPFFTTKPIGEGTGLGLSIVFRIIEDHGGEISVASKKGEGTEFLISLPVASQSATNKKASAVLIDDSVEV</sequence>
<evidence type="ECO:0000256" key="5">
    <source>
        <dbReference type="SAM" id="Phobius"/>
    </source>
</evidence>
<dbReference type="GO" id="GO:0000155">
    <property type="term" value="F:phosphorelay sensor kinase activity"/>
    <property type="evidence" value="ECO:0007669"/>
    <property type="project" value="InterPro"/>
</dbReference>
<keyword evidence="5" id="KW-0812">Transmembrane</keyword>
<feature type="transmembrane region" description="Helical" evidence="5">
    <location>
        <begin position="29"/>
        <end position="51"/>
    </location>
</feature>
<dbReference type="CDD" id="cd00082">
    <property type="entry name" value="HisKA"/>
    <property type="match status" value="1"/>
</dbReference>